<dbReference type="HOGENOM" id="CLU_3439097_0_0_0"/>
<organism evidence="1 2">
    <name type="scientific">Chlamydia ibidis</name>
    <dbReference type="NCBI Taxonomy" id="1405396"/>
    <lineage>
        <taxon>Bacteria</taxon>
        <taxon>Pseudomonadati</taxon>
        <taxon>Chlamydiota</taxon>
        <taxon>Chlamydiia</taxon>
        <taxon>Chlamydiales</taxon>
        <taxon>Chlamydiaceae</taxon>
        <taxon>Chlamydia/Chlamydophila group</taxon>
        <taxon>Chlamydia</taxon>
    </lineage>
</organism>
<feature type="non-terminal residue" evidence="1">
    <location>
        <position position="1"/>
    </location>
</feature>
<gene>
    <name evidence="1" type="ORF">CP10139811_0002B</name>
</gene>
<comment type="caution">
    <text evidence="1">The sequence shown here is derived from an EMBL/GenBank/DDBJ whole genome shotgun (WGS) entry which is preliminary data.</text>
</comment>
<proteinExistence type="predicted"/>
<name>S7J5X4_9CHLA</name>
<protein>
    <submittedName>
        <fullName evidence="1">Uncharacterized protein</fullName>
    </submittedName>
</protein>
<evidence type="ECO:0000313" key="1">
    <source>
        <dbReference type="EMBL" id="EPP35668.1"/>
    </source>
</evidence>
<reference evidence="1 2" key="1">
    <citation type="submission" date="2013-04" db="EMBL/GenBank/DDBJ databases">
        <title>Genome sequence of Chlamydia psittaci 10-1398/11.</title>
        <authorList>
            <person name="Huot-Creasy H."/>
            <person name="McCracken C.L."/>
            <person name="Humphries M."/>
            <person name="Sachse K."/>
            <person name="Laroucau K."/>
            <person name="Bavoil P."/>
            <person name="Myers G.S."/>
        </authorList>
    </citation>
    <scope>NUCLEOTIDE SEQUENCE [LARGE SCALE GENOMIC DNA]</scope>
    <source>
        <strain evidence="1 2">10_1398_11</strain>
    </source>
</reference>
<evidence type="ECO:0000313" key="2">
    <source>
        <dbReference type="Proteomes" id="UP000016200"/>
    </source>
</evidence>
<accession>S7J5X4</accession>
<dbReference type="EMBL" id="ATNB01000024">
    <property type="protein sequence ID" value="EPP35668.1"/>
    <property type="molecule type" value="Genomic_DNA"/>
</dbReference>
<dbReference type="Proteomes" id="UP000016200">
    <property type="component" value="Unassembled WGS sequence"/>
</dbReference>
<sequence length="8" mass="1069">VRKRQNRI</sequence>